<dbReference type="Gene3D" id="3.40.630.30">
    <property type="match status" value="1"/>
</dbReference>
<evidence type="ECO:0000313" key="5">
    <source>
        <dbReference type="Proteomes" id="UP000584642"/>
    </source>
</evidence>
<keyword evidence="2" id="KW-0012">Acyltransferase</keyword>
<accession>A0ABX2TC55</accession>
<dbReference type="InterPro" id="IPR000182">
    <property type="entry name" value="GNAT_dom"/>
</dbReference>
<evidence type="ECO:0000256" key="1">
    <source>
        <dbReference type="ARBA" id="ARBA00022679"/>
    </source>
</evidence>
<dbReference type="SUPFAM" id="SSF55729">
    <property type="entry name" value="Acyl-CoA N-acyltransferases (Nat)"/>
    <property type="match status" value="1"/>
</dbReference>
<protein>
    <submittedName>
        <fullName evidence="4">N-acetyltransferase</fullName>
    </submittedName>
</protein>
<reference evidence="4 5" key="1">
    <citation type="submission" date="2020-05" db="EMBL/GenBank/DDBJ databases">
        <title>Azospirillum oleiclasticum sp. nov, a nitrogen-fixing and heavy crude oil-emulsifying bacterium isolated from the crude oil of Yumen Oilfield.</title>
        <authorList>
            <person name="Wu D."/>
            <person name="Cai M."/>
            <person name="Zhang X."/>
        </authorList>
    </citation>
    <scope>NUCLEOTIDE SEQUENCE [LARGE SCALE GENOMIC DNA]</scope>
    <source>
        <strain evidence="4 5">ROY-1-1-2</strain>
    </source>
</reference>
<sequence length="163" mass="18074">MTLIRNAEDQDLDAILAIYNDAVVNTTAVYDYEPRNAEAQARWFAAKREQCLPVIVAEIGGAVAGFASFGPFRPWPAYLHTVENSVYIAPDRRGQGVGSALIPPLLDLARAKGLHTMVAGIDATNEASLRLHRKFGFEPVGLFKEVGWKFGRWLDLAFLQRML</sequence>
<dbReference type="PROSITE" id="PS51186">
    <property type="entry name" value="GNAT"/>
    <property type="match status" value="1"/>
</dbReference>
<feature type="domain" description="N-acetyltransferase" evidence="3">
    <location>
        <begin position="2"/>
        <end position="159"/>
    </location>
</feature>
<dbReference type="Proteomes" id="UP000584642">
    <property type="component" value="Unassembled WGS sequence"/>
</dbReference>
<dbReference type="EMBL" id="JABFDB010000008">
    <property type="protein sequence ID" value="NYZ20733.1"/>
    <property type="molecule type" value="Genomic_DNA"/>
</dbReference>
<name>A0ABX2TC55_9PROT</name>
<gene>
    <name evidence="4" type="ORF">HND93_13525</name>
</gene>
<dbReference type="PANTHER" id="PTHR43072:SF23">
    <property type="entry name" value="UPF0039 PROTEIN C11D3.02C"/>
    <property type="match status" value="1"/>
</dbReference>
<comment type="caution">
    <text evidence="4">The sequence shown here is derived from an EMBL/GenBank/DDBJ whole genome shotgun (WGS) entry which is preliminary data.</text>
</comment>
<dbReference type="Pfam" id="PF00583">
    <property type="entry name" value="Acetyltransf_1"/>
    <property type="match status" value="1"/>
</dbReference>
<keyword evidence="5" id="KW-1185">Reference proteome</keyword>
<evidence type="ECO:0000313" key="4">
    <source>
        <dbReference type="EMBL" id="NYZ20733.1"/>
    </source>
</evidence>
<dbReference type="RefSeq" id="WP_180282492.1">
    <property type="nucleotide sequence ID" value="NZ_JABFDB010000008.1"/>
</dbReference>
<dbReference type="CDD" id="cd04301">
    <property type="entry name" value="NAT_SF"/>
    <property type="match status" value="1"/>
</dbReference>
<dbReference type="InterPro" id="IPR016181">
    <property type="entry name" value="Acyl_CoA_acyltransferase"/>
</dbReference>
<dbReference type="PANTHER" id="PTHR43072">
    <property type="entry name" value="N-ACETYLTRANSFERASE"/>
    <property type="match status" value="1"/>
</dbReference>
<organism evidence="4 5">
    <name type="scientific">Azospirillum oleiclasticum</name>
    <dbReference type="NCBI Taxonomy" id="2735135"/>
    <lineage>
        <taxon>Bacteria</taxon>
        <taxon>Pseudomonadati</taxon>
        <taxon>Pseudomonadota</taxon>
        <taxon>Alphaproteobacteria</taxon>
        <taxon>Rhodospirillales</taxon>
        <taxon>Azospirillaceae</taxon>
        <taxon>Azospirillum</taxon>
    </lineage>
</organism>
<keyword evidence="1" id="KW-0808">Transferase</keyword>
<evidence type="ECO:0000259" key="3">
    <source>
        <dbReference type="PROSITE" id="PS51186"/>
    </source>
</evidence>
<proteinExistence type="predicted"/>
<evidence type="ECO:0000256" key="2">
    <source>
        <dbReference type="ARBA" id="ARBA00023315"/>
    </source>
</evidence>